<feature type="compositionally biased region" description="Polar residues" evidence="1">
    <location>
        <begin position="105"/>
        <end position="123"/>
    </location>
</feature>
<feature type="compositionally biased region" description="Low complexity" evidence="1">
    <location>
        <begin position="206"/>
        <end position="221"/>
    </location>
</feature>
<feature type="compositionally biased region" description="Polar residues" evidence="1">
    <location>
        <begin position="72"/>
        <end position="81"/>
    </location>
</feature>
<organism evidence="2 3">
    <name type="scientific">Diplodia corticola</name>
    <dbReference type="NCBI Taxonomy" id="236234"/>
    <lineage>
        <taxon>Eukaryota</taxon>
        <taxon>Fungi</taxon>
        <taxon>Dikarya</taxon>
        <taxon>Ascomycota</taxon>
        <taxon>Pezizomycotina</taxon>
        <taxon>Dothideomycetes</taxon>
        <taxon>Dothideomycetes incertae sedis</taxon>
        <taxon>Botryosphaeriales</taxon>
        <taxon>Botryosphaeriaceae</taxon>
        <taxon>Diplodia</taxon>
    </lineage>
</organism>
<reference evidence="2 3" key="1">
    <citation type="submission" date="2016-10" db="EMBL/GenBank/DDBJ databases">
        <title>Proteomics and genomics reveal pathogen-plant mechanisms compatible with a hemibiotrophic lifestyle of Diplodia corticola.</title>
        <authorList>
            <person name="Fernandes I."/>
            <person name="De Jonge R."/>
            <person name="Van De Peer Y."/>
            <person name="Devreese B."/>
            <person name="Alves A."/>
            <person name="Esteves A.C."/>
        </authorList>
    </citation>
    <scope>NUCLEOTIDE SEQUENCE [LARGE SCALE GENOMIC DNA]</scope>
    <source>
        <strain evidence="2 3">CBS 112549</strain>
    </source>
</reference>
<dbReference type="EMBL" id="MNUE01000064">
    <property type="protein sequence ID" value="OJD30219.1"/>
    <property type="molecule type" value="Genomic_DNA"/>
</dbReference>
<feature type="compositionally biased region" description="Low complexity" evidence="1">
    <location>
        <begin position="8"/>
        <end position="20"/>
    </location>
</feature>
<keyword evidence="3" id="KW-1185">Reference proteome</keyword>
<dbReference type="RefSeq" id="XP_020126479.1">
    <property type="nucleotide sequence ID" value="XM_020278186.1"/>
</dbReference>
<gene>
    <name evidence="2" type="ORF">BKCO1_6400033</name>
</gene>
<accession>A0A1J9RCL3</accession>
<sequence>MAPPTTPPASSKAKLTSSALHQQSDLLSPSMGMTKASDQDVHMFDDSPAHKRKSSSSHPDEHLHHRKRPSRGHTTYNQNKPVITEKDPSPKNVGPQYSKLGLPNITPQTSQDMTSASSQQDTFDGSFDSKLTSKKRSSKGAQKKQRQKLNKKAKAAQQPPPTTPPPAPPGPADSEVLSLQEFLDSFPAPRAANKNPPPPPTKPKKTVTFAPTTTTKPAKPVFGPPLLPSSTPADDDALSDADTAAETPHTLPSALALLSLPHGTPSFTCAKCRIQRPTRLLSLSREHLTAQLVSEGCAPLCTYCAEQAGMGTNDAGEQVRWCEKGGHEGLREWHWGWVGGEDGGGEWVEGVDCLRGGGEAGMGHAAEGGQEVQGPLGGWGTGVWEGWRAWRWSSGVWVVEGDGGRGVRREREERRGG</sequence>
<name>A0A1J9RCL3_9PEZI</name>
<dbReference type="Proteomes" id="UP000183809">
    <property type="component" value="Unassembled WGS sequence"/>
</dbReference>
<feature type="compositionally biased region" description="Basic residues" evidence="1">
    <location>
        <begin position="132"/>
        <end position="154"/>
    </location>
</feature>
<feature type="compositionally biased region" description="Basic and acidic residues" evidence="1">
    <location>
        <begin position="37"/>
        <end position="49"/>
    </location>
</feature>
<protein>
    <submittedName>
        <fullName evidence="2">Uncharacterized protein</fullName>
    </submittedName>
</protein>
<dbReference type="AlphaFoldDB" id="A0A1J9RCL3"/>
<proteinExistence type="predicted"/>
<evidence type="ECO:0000256" key="1">
    <source>
        <dbReference type="SAM" id="MobiDB-lite"/>
    </source>
</evidence>
<comment type="caution">
    <text evidence="2">The sequence shown here is derived from an EMBL/GenBank/DDBJ whole genome shotgun (WGS) entry which is preliminary data.</text>
</comment>
<evidence type="ECO:0000313" key="2">
    <source>
        <dbReference type="EMBL" id="OJD30219.1"/>
    </source>
</evidence>
<dbReference type="GeneID" id="31018447"/>
<feature type="compositionally biased region" description="Pro residues" evidence="1">
    <location>
        <begin position="158"/>
        <end position="171"/>
    </location>
</feature>
<feature type="region of interest" description="Disordered" evidence="1">
    <location>
        <begin position="1"/>
        <end position="246"/>
    </location>
</feature>
<evidence type="ECO:0000313" key="3">
    <source>
        <dbReference type="Proteomes" id="UP000183809"/>
    </source>
</evidence>